<keyword evidence="3" id="KW-1185">Reference proteome</keyword>
<dbReference type="Proteomes" id="UP000494216">
    <property type="component" value="Unassembled WGS sequence"/>
</dbReference>
<sequence length="422" mass="47013">MKTVWKILLYGLAGLLLLGAMLVFFGVNDKPDLDVGWSLAHDDIARAKTILHEGAKTRPDEIGTIELTESDLNLATNYLLNRYSKSAVKIELKNNKVRFTVTMTLPENSLGQYLNISFRLGNDNDTELPGITKFKVGKLLLPAKLAAFVIDNVIRHSSLNQYFILATRPIKAVQIDEKKVAITYFSNQETLIQARNFLTNRSPSPALAIYQQKLAEIIDRHDPEWRLSLADLLQPVFELAYQRSTLDNAIEENRTAIFAVNDYVNKKEARKLLAAPASRLSAGQQYSAFLYKRIDLAQHFIGSAAITASVNGQVAQAVGEEKELSDAVDGSGFSFIDLAADKAGTRFGEMATASPESARKLQKAMAQVKDYRDFMPDPRDLPEKMSEADFKSRFGSIESPAYQEISKLIDARITAAPIYNRE</sequence>
<dbReference type="AlphaFoldDB" id="A0A8S0XJ16"/>
<name>A0A8S0XJ16_9GAMM</name>
<comment type="caution">
    <text evidence="2">The sequence shown here is derived from an EMBL/GenBank/DDBJ whole genome shotgun (WGS) entry which is preliminary data.</text>
</comment>
<evidence type="ECO:0000313" key="2">
    <source>
        <dbReference type="EMBL" id="CAA9891176.1"/>
    </source>
</evidence>
<keyword evidence="1" id="KW-0812">Transmembrane</keyword>
<protein>
    <submittedName>
        <fullName evidence="2">Uncharacterized protein</fullName>
    </submittedName>
</protein>
<dbReference type="EMBL" id="CADCXN010000065">
    <property type="protein sequence ID" value="CAA9891176.1"/>
    <property type="molecule type" value="Genomic_DNA"/>
</dbReference>
<evidence type="ECO:0000256" key="1">
    <source>
        <dbReference type="SAM" id="Phobius"/>
    </source>
</evidence>
<reference evidence="2 3" key="1">
    <citation type="submission" date="2020-02" db="EMBL/GenBank/DDBJ databases">
        <authorList>
            <person name="Hogendoorn C."/>
        </authorList>
    </citation>
    <scope>NUCLEOTIDE SEQUENCE [LARGE SCALE GENOMIC DNA]</scope>
    <source>
        <strain evidence="2">METHB21</strain>
    </source>
</reference>
<evidence type="ECO:0000313" key="3">
    <source>
        <dbReference type="Proteomes" id="UP000494216"/>
    </source>
</evidence>
<keyword evidence="1" id="KW-1133">Transmembrane helix</keyword>
<gene>
    <name evidence="2" type="ORF">METHB2_360017</name>
</gene>
<organism evidence="2 3">
    <name type="scientific">Candidatus Methylobacter favarea</name>
    <dbReference type="NCBI Taxonomy" id="2707345"/>
    <lineage>
        <taxon>Bacteria</taxon>
        <taxon>Pseudomonadati</taxon>
        <taxon>Pseudomonadota</taxon>
        <taxon>Gammaproteobacteria</taxon>
        <taxon>Methylococcales</taxon>
        <taxon>Methylococcaceae</taxon>
        <taxon>Methylobacter</taxon>
    </lineage>
</organism>
<keyword evidence="1" id="KW-0472">Membrane</keyword>
<dbReference type="RefSeq" id="WP_174626060.1">
    <property type="nucleotide sequence ID" value="NZ_CADCXN010000065.1"/>
</dbReference>
<proteinExistence type="predicted"/>
<accession>A0A8S0XJ16</accession>
<feature type="transmembrane region" description="Helical" evidence="1">
    <location>
        <begin position="7"/>
        <end position="27"/>
    </location>
</feature>